<evidence type="ECO:0000256" key="1">
    <source>
        <dbReference type="ARBA" id="ARBA00000213"/>
    </source>
</evidence>
<dbReference type="FunFam" id="3.40.50.140:FF:000003">
    <property type="entry name" value="DNA topoisomerase"/>
    <property type="match status" value="1"/>
</dbReference>
<name>A0A9E7GFB1_9LILI</name>
<evidence type="ECO:0000256" key="13">
    <source>
        <dbReference type="RuleBase" id="RU362092"/>
    </source>
</evidence>
<dbReference type="PROSITE" id="PS50880">
    <property type="entry name" value="TOPRIM"/>
    <property type="match status" value="1"/>
</dbReference>
<evidence type="ECO:0000256" key="8">
    <source>
        <dbReference type="ARBA" id="ARBA00022842"/>
    </source>
</evidence>
<dbReference type="PANTHER" id="PTHR11390:SF21">
    <property type="entry name" value="DNA TOPOISOMERASE 3-ALPHA"/>
    <property type="match status" value="1"/>
</dbReference>
<dbReference type="SMART" id="SM00343">
    <property type="entry name" value="ZnF_C2HC"/>
    <property type="match status" value="2"/>
</dbReference>
<dbReference type="Gene3D" id="1.10.290.10">
    <property type="entry name" value="Topoisomerase I, domain 4"/>
    <property type="match status" value="1"/>
</dbReference>
<feature type="region of interest" description="Disordered" evidence="14">
    <location>
        <begin position="751"/>
        <end position="776"/>
    </location>
</feature>
<feature type="domain" description="GRF-type" evidence="17">
    <location>
        <begin position="819"/>
        <end position="858"/>
    </location>
</feature>
<dbReference type="GO" id="GO:0003677">
    <property type="term" value="F:DNA binding"/>
    <property type="evidence" value="ECO:0007669"/>
    <property type="project" value="UniProtKB-KW"/>
</dbReference>
<feature type="domain" description="Topo IA-type catalytic" evidence="18">
    <location>
        <begin position="176"/>
        <end position="616"/>
    </location>
</feature>
<keyword evidence="5" id="KW-0677">Repeat</keyword>
<dbReference type="GO" id="GO:0006265">
    <property type="term" value="P:DNA topological change"/>
    <property type="evidence" value="ECO:0007669"/>
    <property type="project" value="InterPro"/>
</dbReference>
<dbReference type="PROSITE" id="PS51999">
    <property type="entry name" value="ZF_GRF"/>
    <property type="match status" value="1"/>
</dbReference>
<dbReference type="PROSITE" id="PS52039">
    <property type="entry name" value="TOPO_IA_2"/>
    <property type="match status" value="1"/>
</dbReference>
<dbReference type="EMBL" id="CP097508">
    <property type="protein sequence ID" value="URE11492.1"/>
    <property type="molecule type" value="Genomic_DNA"/>
</dbReference>
<dbReference type="InterPro" id="IPR013826">
    <property type="entry name" value="Topo_IA_cen_sub3"/>
</dbReference>
<dbReference type="Pfam" id="PF01751">
    <property type="entry name" value="Toprim"/>
    <property type="match status" value="1"/>
</dbReference>
<comment type="catalytic activity">
    <reaction evidence="1 13">
        <text>ATP-independent breakage of single-stranded DNA, followed by passage and rejoining.</text>
        <dbReference type="EC" id="5.6.2.1"/>
    </reaction>
</comment>
<keyword evidence="8" id="KW-0460">Magnesium</keyword>
<dbReference type="SMART" id="SM00436">
    <property type="entry name" value="TOP1Bc"/>
    <property type="match status" value="1"/>
</dbReference>
<dbReference type="GO" id="GO:0031422">
    <property type="term" value="C:RecQ family helicase-topoisomerase III complex"/>
    <property type="evidence" value="ECO:0007669"/>
    <property type="project" value="TreeGrafter"/>
</dbReference>
<evidence type="ECO:0000256" key="12">
    <source>
        <dbReference type="PROSITE-ProRule" id="PRU00047"/>
    </source>
</evidence>
<evidence type="ECO:0000256" key="9">
    <source>
        <dbReference type="ARBA" id="ARBA00023029"/>
    </source>
</evidence>
<feature type="region of interest" description="Disordered" evidence="14">
    <location>
        <begin position="863"/>
        <end position="898"/>
    </location>
</feature>
<evidence type="ECO:0000256" key="10">
    <source>
        <dbReference type="ARBA" id="ARBA00023125"/>
    </source>
</evidence>
<comment type="function">
    <text evidence="13">Introduces a single-strand break via transesterification at a target site in duplex DNA. Releases the supercoiling and torsional tension of DNA introduced during the DNA replication and transcription by transiently cleaving and rejoining one strand of the DNA duplex. The scissile phosphodiester is attacked by the catalytic tyrosine of the enzyme, resulting in the formation of a DNA-(5'-phosphotyrosyl)-enzyme intermediate and the expulsion of a 3'-OH DNA strand.</text>
</comment>
<evidence type="ECO:0000259" key="18">
    <source>
        <dbReference type="PROSITE" id="PS52039"/>
    </source>
</evidence>
<dbReference type="InterPro" id="IPR003602">
    <property type="entry name" value="Topo_IA_DNA-bd_dom"/>
</dbReference>
<accession>A0A9E7GFB1</accession>
<evidence type="ECO:0000259" key="16">
    <source>
        <dbReference type="PROSITE" id="PS50880"/>
    </source>
</evidence>
<dbReference type="SUPFAM" id="SSF57756">
    <property type="entry name" value="Retrovirus zinc finger-like domains"/>
    <property type="match status" value="1"/>
</dbReference>
<dbReference type="CDD" id="cd03362">
    <property type="entry name" value="TOPRIM_TopoIA_TopoIII"/>
    <property type="match status" value="1"/>
</dbReference>
<evidence type="ECO:0000256" key="11">
    <source>
        <dbReference type="ARBA" id="ARBA00023235"/>
    </source>
</evidence>
<dbReference type="OrthoDB" id="430051at2759"/>
<keyword evidence="10 13" id="KW-0238">DNA-binding</keyword>
<dbReference type="Pfam" id="PF01396">
    <property type="entry name" value="Zn_ribbon_Top1"/>
    <property type="match status" value="1"/>
</dbReference>
<evidence type="ECO:0000256" key="4">
    <source>
        <dbReference type="ARBA" id="ARBA00022723"/>
    </source>
</evidence>
<dbReference type="InterPro" id="IPR023405">
    <property type="entry name" value="Topo_IA_core_domain"/>
</dbReference>
<keyword evidence="6 12" id="KW-0863">Zinc-finger</keyword>
<dbReference type="GO" id="GO:0008270">
    <property type="term" value="F:zinc ion binding"/>
    <property type="evidence" value="ECO:0007669"/>
    <property type="project" value="UniProtKB-KW"/>
</dbReference>
<dbReference type="InterPro" id="IPR010666">
    <property type="entry name" value="Znf_GRF"/>
</dbReference>
<evidence type="ECO:0000256" key="3">
    <source>
        <dbReference type="ARBA" id="ARBA00009446"/>
    </source>
</evidence>
<dbReference type="Gene3D" id="1.10.460.10">
    <property type="entry name" value="Topoisomerase I, domain 2"/>
    <property type="match status" value="1"/>
</dbReference>
<dbReference type="FunFam" id="1.10.290.10:FF:000003">
    <property type="entry name" value="DNA topoisomerase"/>
    <property type="match status" value="1"/>
</dbReference>
<dbReference type="InterPro" id="IPR023406">
    <property type="entry name" value="Topo_IA_AS"/>
</dbReference>
<evidence type="ECO:0000259" key="15">
    <source>
        <dbReference type="PROSITE" id="PS50158"/>
    </source>
</evidence>
<dbReference type="Pfam" id="PF06839">
    <property type="entry name" value="Zn_ribbon_GRF"/>
    <property type="match status" value="1"/>
</dbReference>
<keyword evidence="20" id="KW-1185">Reference proteome</keyword>
<dbReference type="InterPro" id="IPR006171">
    <property type="entry name" value="TOPRIM_dom"/>
</dbReference>
<comment type="cofactor">
    <cofactor evidence="2">
        <name>Mg(2+)</name>
        <dbReference type="ChEBI" id="CHEBI:18420"/>
    </cofactor>
</comment>
<dbReference type="FunFam" id="2.70.20.10:FF:000004">
    <property type="entry name" value="DNA topoisomerase"/>
    <property type="match status" value="1"/>
</dbReference>
<evidence type="ECO:0000256" key="5">
    <source>
        <dbReference type="ARBA" id="ARBA00022737"/>
    </source>
</evidence>
<dbReference type="InterPro" id="IPR036875">
    <property type="entry name" value="Znf_CCHC_sf"/>
</dbReference>
<dbReference type="InterPro" id="IPR034144">
    <property type="entry name" value="TOPRIM_TopoIII"/>
</dbReference>
<dbReference type="InterPro" id="IPR013825">
    <property type="entry name" value="Topo_IA_cen_sub2"/>
</dbReference>
<dbReference type="SMART" id="SM00437">
    <property type="entry name" value="TOP1Ac"/>
    <property type="match status" value="1"/>
</dbReference>
<keyword evidence="4" id="KW-0479">Metal-binding</keyword>
<keyword evidence="11 13" id="KW-0413">Isomerase</keyword>
<reference evidence="19" key="1">
    <citation type="submission" date="2022-05" db="EMBL/GenBank/DDBJ databases">
        <title>The Musa troglodytarum L. genome provides insights into the mechanism of non-climacteric behaviour and enrichment of carotenoids.</title>
        <authorList>
            <person name="Wang J."/>
        </authorList>
    </citation>
    <scope>NUCLEOTIDE SEQUENCE</scope>
    <source>
        <tissue evidence="19">Leaf</tissue>
    </source>
</reference>
<dbReference type="CDD" id="cd00186">
    <property type="entry name" value="TOP1Ac"/>
    <property type="match status" value="1"/>
</dbReference>
<dbReference type="InterPro" id="IPR013497">
    <property type="entry name" value="Topo_IA_cen"/>
</dbReference>
<dbReference type="SUPFAM" id="SSF56712">
    <property type="entry name" value="Prokaryotic type I DNA topoisomerase"/>
    <property type="match status" value="1"/>
</dbReference>
<dbReference type="Gene3D" id="3.40.50.140">
    <property type="match status" value="1"/>
</dbReference>
<organism evidence="19 20">
    <name type="scientific">Musa troglodytarum</name>
    <name type="common">fe'i banana</name>
    <dbReference type="NCBI Taxonomy" id="320322"/>
    <lineage>
        <taxon>Eukaryota</taxon>
        <taxon>Viridiplantae</taxon>
        <taxon>Streptophyta</taxon>
        <taxon>Embryophyta</taxon>
        <taxon>Tracheophyta</taxon>
        <taxon>Spermatophyta</taxon>
        <taxon>Magnoliopsida</taxon>
        <taxon>Liliopsida</taxon>
        <taxon>Zingiberales</taxon>
        <taxon>Musaceae</taxon>
        <taxon>Musa</taxon>
    </lineage>
</organism>
<evidence type="ECO:0000256" key="14">
    <source>
        <dbReference type="SAM" id="MobiDB-lite"/>
    </source>
</evidence>
<dbReference type="InterPro" id="IPR003601">
    <property type="entry name" value="Topo_IA_2"/>
</dbReference>
<dbReference type="InterPro" id="IPR013498">
    <property type="entry name" value="Topo_IA_Znf"/>
</dbReference>
<evidence type="ECO:0000313" key="19">
    <source>
        <dbReference type="EMBL" id="URE11492.1"/>
    </source>
</evidence>
<dbReference type="InterPro" id="IPR013824">
    <property type="entry name" value="Topo_IA_cen_sub1"/>
</dbReference>
<feature type="domain" description="Toprim" evidence="16">
    <location>
        <begin position="12"/>
        <end position="158"/>
    </location>
</feature>
<dbReference type="InterPro" id="IPR000380">
    <property type="entry name" value="Topo_IA"/>
</dbReference>
<dbReference type="GO" id="GO:0006281">
    <property type="term" value="P:DNA repair"/>
    <property type="evidence" value="ECO:0007669"/>
    <property type="project" value="TreeGrafter"/>
</dbReference>
<feature type="domain" description="CCHC-type" evidence="15">
    <location>
        <begin position="778"/>
        <end position="793"/>
    </location>
</feature>
<dbReference type="AlphaFoldDB" id="A0A9E7GFB1"/>
<comment type="similarity">
    <text evidence="3 13">Belongs to the type IA topoisomerase family.</text>
</comment>
<feature type="domain" description="CCHC-type" evidence="15">
    <location>
        <begin position="911"/>
        <end position="926"/>
    </location>
</feature>
<dbReference type="GO" id="GO:0003917">
    <property type="term" value="F:DNA topoisomerase type I (single strand cut, ATP-independent) activity"/>
    <property type="evidence" value="ECO:0007669"/>
    <property type="project" value="UniProtKB-EC"/>
</dbReference>
<keyword evidence="7" id="KW-0862">Zinc</keyword>
<dbReference type="PROSITE" id="PS00396">
    <property type="entry name" value="TOPO_IA_1"/>
    <property type="match status" value="1"/>
</dbReference>
<dbReference type="FunFam" id="1.10.460.10:FF:000006">
    <property type="entry name" value="DNA topoisomerase"/>
    <property type="match status" value="1"/>
</dbReference>
<dbReference type="Proteomes" id="UP001055439">
    <property type="component" value="Chromosome 6"/>
</dbReference>
<keyword evidence="9 13" id="KW-0799">Topoisomerase</keyword>
<evidence type="ECO:0000256" key="6">
    <source>
        <dbReference type="ARBA" id="ARBA00022771"/>
    </source>
</evidence>
<dbReference type="PANTHER" id="PTHR11390">
    <property type="entry name" value="PROKARYOTIC DNA TOPOISOMERASE"/>
    <property type="match status" value="1"/>
</dbReference>
<dbReference type="EC" id="5.6.2.1" evidence="13"/>
<sequence length="929" mass="103909">MSRRSGGGRMIRVLNVAEKPSVAKAVAEILSRGSGGMRSRLGRSRYNRVFEFEYTIGSQACHMLVTSVIGHLMELEFDDRFRKWHSCDPADLYHAPVRKHVPQDKLDIKITLEEEARRCQWLVLWLDCDREGENIAFEVIDVCTSANDHLNIWRAHFSALIDREIHHSVQNLARPNKLFSDAVDARQEIDLRIGASFTRFQTMLLKDLFVLDFASDNRSLVLSYGPCQFPTLGFIVERYWEIQSHEAEEFWTINCSHTSEEGTANFIWMRGRLFDYTSAVVIYEMCVEEPAATVKNVKHQEKLKYPPYPLSTVELQKRASRFFRMSSEHTMKVRYKHSCFLIAEELYQAGFISYPRTETDGFSVNTDLHAIVREQVTHPIWGSYAQQLLDVEARLWRNPSNGGHDDKAHPPIHPTKFSAGETGWSQDHNRLYELVVRHFLACVSQPAVGAETTVEIDIAGEQFSASGRVIIAKNYLDVYRFESWGDNIVPTYTIGQQFIPTRLTLDSGVTRPPPLLSEADLLSCMDKAGIGTDATMHDHIKKLLDRCYATKDSNTRFSPTNLGEALVMGYDEMGYELWKPYLRAMMECDMKAVSIGTKSKSEVLESCLQQMKACFLDARRNKVKLLEAMGLFFERSAGDAHNVGETVRPCSLCSEADMVLKQRPNGDYMVGCLRFPNCRNVVWLPGSISEAAVTNHVCSSCAPGPVYKVQFKFRRLEIPPNYDVDHLGCIGGCDVILRELIEICGTGSRNHTGMSARGQRGTEPLSSASRGNSRQEPCLHCGQTGHSSNHCPSQDSSCPRAAQTTRFRNARIISGEVQCNSCGAACALRTANTESNRGRKFYTCQSQECGFFVWADSLEDGGTRGHGGSRGGHGRSSSTARRDGRARGRRGAPSNGVTFVSATGESVSGSCFVCGDPSHFANACPNRGR</sequence>
<dbReference type="SMART" id="SM00493">
    <property type="entry name" value="TOPRIM"/>
    <property type="match status" value="1"/>
</dbReference>
<gene>
    <name evidence="19" type="ORF">MUK42_03947</name>
</gene>
<protein>
    <recommendedName>
        <fullName evidence="13">DNA topoisomerase</fullName>
        <ecNumber evidence="13">5.6.2.1</ecNumber>
    </recommendedName>
</protein>
<dbReference type="PROSITE" id="PS50158">
    <property type="entry name" value="ZF_CCHC"/>
    <property type="match status" value="2"/>
</dbReference>
<dbReference type="InterPro" id="IPR001878">
    <property type="entry name" value="Znf_CCHC"/>
</dbReference>
<proteinExistence type="inferred from homology"/>
<evidence type="ECO:0000313" key="20">
    <source>
        <dbReference type="Proteomes" id="UP001055439"/>
    </source>
</evidence>
<evidence type="ECO:0000259" key="17">
    <source>
        <dbReference type="PROSITE" id="PS51999"/>
    </source>
</evidence>
<evidence type="ECO:0000256" key="7">
    <source>
        <dbReference type="ARBA" id="ARBA00022833"/>
    </source>
</evidence>
<evidence type="ECO:0000256" key="2">
    <source>
        <dbReference type="ARBA" id="ARBA00001946"/>
    </source>
</evidence>
<dbReference type="PRINTS" id="PR00417">
    <property type="entry name" value="PRTPISMRASEI"/>
</dbReference>
<dbReference type="Gene3D" id="2.70.20.10">
    <property type="entry name" value="Topoisomerase I, domain 3"/>
    <property type="match status" value="1"/>
</dbReference>
<dbReference type="GO" id="GO:0006310">
    <property type="term" value="P:DNA recombination"/>
    <property type="evidence" value="ECO:0007669"/>
    <property type="project" value="TreeGrafter"/>
</dbReference>
<feature type="compositionally biased region" description="Polar residues" evidence="14">
    <location>
        <begin position="764"/>
        <end position="775"/>
    </location>
</feature>
<dbReference type="Pfam" id="PF01131">
    <property type="entry name" value="Topoisom_bac"/>
    <property type="match status" value="1"/>
</dbReference>
<dbReference type="GO" id="GO:0005634">
    <property type="term" value="C:nucleus"/>
    <property type="evidence" value="ECO:0007669"/>
    <property type="project" value="TreeGrafter"/>
</dbReference>